<keyword evidence="3" id="KW-1185">Reference proteome</keyword>
<protein>
    <submittedName>
        <fullName evidence="2">Uncharacterized protein</fullName>
    </submittedName>
</protein>
<organism evidence="2 3">
    <name type="scientific">Acinetobacter phage VB_ApiP_XC38</name>
    <dbReference type="NCBI Taxonomy" id="2655002"/>
    <lineage>
        <taxon>Viruses</taxon>
        <taxon>Duplodnaviria</taxon>
        <taxon>Heunggongvirae</taxon>
        <taxon>Uroviricota</taxon>
        <taxon>Caudoviricetes</taxon>
        <taxon>Schitoviridae</taxon>
        <taxon>Exceevirus</taxon>
        <taxon>Exceevirus Xc38</taxon>
    </lineage>
</organism>
<reference evidence="2 3" key="1">
    <citation type="submission" date="2019-09" db="EMBL/GenBank/DDBJ databases">
        <title>The characteristics and genome analysis of VB_ApiP_XC38, a novel N4-like phage Infecting Acinetobacter pittii.</title>
        <authorList>
            <person name="Cheng M."/>
        </authorList>
    </citation>
    <scope>NUCLEOTIDE SEQUENCE [LARGE SCALE GENOMIC DNA]</scope>
</reference>
<accession>A0A5P8PR77</accession>
<dbReference type="EMBL" id="MN508356">
    <property type="protein sequence ID" value="QFR59782.1"/>
    <property type="molecule type" value="Genomic_DNA"/>
</dbReference>
<dbReference type="Proteomes" id="UP000326537">
    <property type="component" value="Segment"/>
</dbReference>
<sequence>MLINVSSIEVVTHLNAIDQMAYDEQEFLLLLGIYNTSGMEAVKKACNTSKFSRDELMDFTGRSVLTINGWVQVLSCKPIANSARFAATFSDNPDEVYILDSTGYNSDKRIYQITEKMPTFEPEPHKRKRGRPRKDKPLITPKQTERIKELEKTIKSDLMTEPDFPLPIKE</sequence>
<proteinExistence type="predicted"/>
<evidence type="ECO:0000256" key="1">
    <source>
        <dbReference type="SAM" id="MobiDB-lite"/>
    </source>
</evidence>
<name>A0A5P8PR77_9CAUD</name>
<feature type="region of interest" description="Disordered" evidence="1">
    <location>
        <begin position="117"/>
        <end position="145"/>
    </location>
</feature>
<feature type="compositionally biased region" description="Basic residues" evidence="1">
    <location>
        <begin position="125"/>
        <end position="134"/>
    </location>
</feature>
<evidence type="ECO:0000313" key="2">
    <source>
        <dbReference type="EMBL" id="QFR59782.1"/>
    </source>
</evidence>
<gene>
    <name evidence="2" type="ORF">VBApiPXC38_95</name>
</gene>
<evidence type="ECO:0000313" key="3">
    <source>
        <dbReference type="Proteomes" id="UP000326537"/>
    </source>
</evidence>